<feature type="compositionally biased region" description="Gly residues" evidence="10">
    <location>
        <begin position="1159"/>
        <end position="1170"/>
    </location>
</feature>
<dbReference type="OrthoDB" id="9758793at2"/>
<evidence type="ECO:0000313" key="12">
    <source>
        <dbReference type="EMBL" id="SFE90103.1"/>
    </source>
</evidence>
<dbReference type="SUPFAM" id="SSF69304">
    <property type="entry name" value="Tricorn protease N-terminal domain"/>
    <property type="match status" value="1"/>
</dbReference>
<feature type="active site" description="Charge relay system" evidence="8">
    <location>
        <position position="1069"/>
    </location>
</feature>
<feature type="active site" description="Charge relay system" evidence="8">
    <location>
        <position position="789"/>
    </location>
</feature>
<comment type="subcellular location">
    <subcellularLocation>
        <location evidence="1 7">Cytoplasm</location>
    </subcellularLocation>
</comment>
<comment type="similarity">
    <text evidence="2 7">Belongs to the peptidase S41B family.</text>
</comment>
<dbReference type="RefSeq" id="WP_093713514.1">
    <property type="nucleotide sequence ID" value="NZ_FONG01000006.1"/>
</dbReference>
<dbReference type="EC" id="3.4.21.-" evidence="7"/>
<feature type="site" description="Transition state stabilizer; via amide nitrogen" evidence="9">
    <location>
        <position position="1012"/>
    </location>
</feature>
<name>A0A1I2EBS5_9ACTN</name>
<evidence type="ECO:0000256" key="8">
    <source>
        <dbReference type="PIRSR" id="PIRSR036421-1"/>
    </source>
</evidence>
<evidence type="ECO:0000256" key="9">
    <source>
        <dbReference type="PIRSR" id="PIRSR036421-3"/>
    </source>
</evidence>
<dbReference type="PANTHER" id="PTHR43253:SF1">
    <property type="entry name" value="TRICORN PROTEASE HOMOLOG 2-RELATED"/>
    <property type="match status" value="1"/>
</dbReference>
<dbReference type="Pfam" id="PF26549">
    <property type="entry name" value="Tricorn_N"/>
    <property type="match status" value="1"/>
</dbReference>
<dbReference type="Pfam" id="PF26550">
    <property type="entry name" value="Tricorn_2nd"/>
    <property type="match status" value="1"/>
</dbReference>
<dbReference type="SUPFAM" id="SSF50156">
    <property type="entry name" value="PDZ domain-like"/>
    <property type="match status" value="1"/>
</dbReference>
<feature type="active site" description="Nucleophile" evidence="8">
    <location>
        <position position="1011"/>
    </location>
</feature>
<dbReference type="Proteomes" id="UP000199323">
    <property type="component" value="Unassembled WGS sequence"/>
</dbReference>
<dbReference type="SMART" id="SM00245">
    <property type="entry name" value="TSPc"/>
    <property type="match status" value="1"/>
</dbReference>
<dbReference type="Gene3D" id="2.120.10.60">
    <property type="entry name" value="Tricorn protease N-terminal domain"/>
    <property type="match status" value="1"/>
</dbReference>
<dbReference type="InterPro" id="IPR012393">
    <property type="entry name" value="Tricorn_protease"/>
</dbReference>
<proteinExistence type="inferred from homology"/>
<evidence type="ECO:0000256" key="10">
    <source>
        <dbReference type="SAM" id="MobiDB-lite"/>
    </source>
</evidence>
<protein>
    <recommendedName>
        <fullName evidence="7">Tricorn protease homolog</fullName>
        <ecNumber evidence="7">3.4.21.-</ecNumber>
    </recommendedName>
</protein>
<feature type="compositionally biased region" description="Low complexity" evidence="10">
    <location>
        <begin position="562"/>
        <end position="574"/>
    </location>
</feature>
<dbReference type="InterPro" id="IPR029414">
    <property type="entry name" value="Tricorn_PDZ"/>
</dbReference>
<evidence type="ECO:0000256" key="4">
    <source>
        <dbReference type="ARBA" id="ARBA00022670"/>
    </source>
</evidence>
<dbReference type="Gene3D" id="2.30.42.10">
    <property type="match status" value="1"/>
</dbReference>
<dbReference type="Pfam" id="PF14685">
    <property type="entry name" value="PDZ_Tricorn"/>
    <property type="match status" value="1"/>
</dbReference>
<reference evidence="12 13" key="1">
    <citation type="submission" date="2016-10" db="EMBL/GenBank/DDBJ databases">
        <authorList>
            <person name="de Groot N.N."/>
        </authorList>
    </citation>
    <scope>NUCLEOTIDE SEQUENCE [LARGE SCALE GENOMIC DNA]</scope>
    <source>
        <strain evidence="12 13">CGMCC 4.3510</strain>
    </source>
</reference>
<dbReference type="GO" id="GO:0005737">
    <property type="term" value="C:cytoplasm"/>
    <property type="evidence" value="ECO:0007669"/>
    <property type="project" value="UniProtKB-SubCell"/>
</dbReference>
<dbReference type="STRING" id="380248.SAMN05216251_106124"/>
<dbReference type="PANTHER" id="PTHR43253">
    <property type="entry name" value="TRICORN PROTEASE HOMOLOG 2-RELATED"/>
    <property type="match status" value="1"/>
</dbReference>
<evidence type="ECO:0000256" key="5">
    <source>
        <dbReference type="ARBA" id="ARBA00022801"/>
    </source>
</evidence>
<evidence type="ECO:0000313" key="13">
    <source>
        <dbReference type="Proteomes" id="UP000199323"/>
    </source>
</evidence>
<dbReference type="AlphaFoldDB" id="A0A1I2EBS5"/>
<evidence type="ECO:0000256" key="7">
    <source>
        <dbReference type="PIRNR" id="PIRNR036421"/>
    </source>
</evidence>
<dbReference type="SUPFAM" id="SSF82171">
    <property type="entry name" value="DPP6 N-terminal domain-like"/>
    <property type="match status" value="1"/>
</dbReference>
<accession>A0A1I2EBS5</accession>
<sequence length="1170" mass="124450">MNARTAEGGYLHHATIAGDTVAFVCEDELWTVPADGGTARRLTAGSTACAGPRLSPDGRRIAFTGTFDGLTEVCLTSVSGGPVRRLTYQAGRCAVAGWHPLTGEVLYASTAGQPEGFGFRLFAVHADGGPPRLIEAGPAAAVSYGPGGGCVIGRSIADPARRKRYRGGAAGELWVDADGTGDYRRLDLPAGNQADPCWVGDRIYFISDHEGIGNVYSCHPDGTGLTRHTDHDEFYARGLSTDGRRLVYHSGAVLHVLDPARGGSRPLPTDLAPAGVQHQRRIVSATGFLDGAHLNPDGTGLAITARGKAFTLAPWSGPVRRHGRADGVRYRLLNWLADGERLVAVAGDDGPGERLALLPAEGGAELLGVSLTDLGYVTALAASPATGQVAFATNRQELWSVDTDRPRLEPRLLDTSAHERIEDLAWSPDGRWLAYTYPDTPRSTAIKVAEVDTGQTFRVTRPVLRDALPCFDPLGRYLYFVGQRDLTPEHDQVQFEIGFPFGARPYAVPLTAGQQPPFVTPGPSDDAGGFDGLGGLGELDVLDRRGGLDPLDGLDGLLLDGPGAPDAADGPDGEAYGDGAGYEDGDQEHGRVAIDFEGIERRLVPLPVPEGRYATVLGLPDCVLLLSVPLSAPEPDDPPQQQQEGSVTLVDLATGDVTEEYLGPVDEISTDRAGTSLLYRHNHRLRVVPAGAPKEAVEDFDTPIAPPGRPTGWIDLDRVKIPFVPAAEWRQMFREAWRLQRESFWNADMSGIDWDAVHSCYLPLLDRVATRAELSDLVWELHGELATSHAYERGGDYGERGGEAQGFLGVDWVPAPEADGRWRIAQVLRGDPWNPDATSPCDRPGVDIRAGDEIAAVDGRPVGPGGPAELLTGLAGREVELTVLRYGARPRRVVVRAARSEARARYLDWVARNSAYVDEVSHGRLAYLHVPDMFRTGYADFVRQFLGGLDREGLVVDVRYNGGGHVSPLLLDRLARSRTGAEHGRWSGAVPYPLESPRGPMAALINEQTGSDGEIFGHMFRERGLGTLVGTRTWGGTIATWPRHGLVDGTVTTQPEFCYYFRGVGAGLENRGVEPDITVSVVPAGPRPGLDAQLATAVSHLLTVVAGASPSPGFGEPETAASGPVGVGAGSPAAPRTAPARPARTRTTGSTGTRKAADTGGGPDTGGTSG</sequence>
<dbReference type="GO" id="GO:0006508">
    <property type="term" value="P:proteolysis"/>
    <property type="evidence" value="ECO:0007669"/>
    <property type="project" value="UniProtKB-UniRule"/>
</dbReference>
<feature type="region of interest" description="Disordered" evidence="10">
    <location>
        <begin position="562"/>
        <end position="585"/>
    </location>
</feature>
<dbReference type="PIRSF" id="PIRSF036421">
    <property type="entry name" value="Tricorn_protease"/>
    <property type="match status" value="1"/>
</dbReference>
<dbReference type="InterPro" id="IPR036034">
    <property type="entry name" value="PDZ_sf"/>
</dbReference>
<dbReference type="InterPro" id="IPR015943">
    <property type="entry name" value="WD40/YVTN_repeat-like_dom_sf"/>
</dbReference>
<dbReference type="InterPro" id="IPR005151">
    <property type="entry name" value="Tail-specific_protease"/>
</dbReference>
<keyword evidence="3 7" id="KW-0963">Cytoplasm</keyword>
<dbReference type="InterPro" id="IPR028204">
    <property type="entry name" value="Tricorn_C1"/>
</dbReference>
<dbReference type="Gene3D" id="3.30.750.44">
    <property type="match status" value="1"/>
</dbReference>
<dbReference type="EMBL" id="FONG01000006">
    <property type="protein sequence ID" value="SFE90103.1"/>
    <property type="molecule type" value="Genomic_DNA"/>
</dbReference>
<dbReference type="Pfam" id="PF03572">
    <property type="entry name" value="Peptidase_S41"/>
    <property type="match status" value="1"/>
</dbReference>
<dbReference type="InterPro" id="IPR029045">
    <property type="entry name" value="ClpP/crotonase-like_dom_sf"/>
</dbReference>
<feature type="domain" description="Tail specific protease" evidence="11">
    <location>
        <begin position="876"/>
        <end position="1080"/>
    </location>
</feature>
<comment type="function">
    <text evidence="7">Degrades oligopeptides.</text>
</comment>
<dbReference type="Pfam" id="PF14684">
    <property type="entry name" value="Tricorn_C1"/>
    <property type="match status" value="1"/>
</dbReference>
<feature type="compositionally biased region" description="Low complexity" evidence="10">
    <location>
        <begin position="1120"/>
        <end position="1154"/>
    </location>
</feature>
<evidence type="ECO:0000256" key="1">
    <source>
        <dbReference type="ARBA" id="ARBA00004496"/>
    </source>
</evidence>
<dbReference type="Gene3D" id="2.130.10.10">
    <property type="entry name" value="YVTN repeat-like/Quinoprotein amine dehydrogenase"/>
    <property type="match status" value="1"/>
</dbReference>
<gene>
    <name evidence="12" type="ORF">SAMN05216251_106124</name>
</gene>
<organism evidence="12 13">
    <name type="scientific">Actinacidiphila alni</name>
    <dbReference type="NCBI Taxonomy" id="380248"/>
    <lineage>
        <taxon>Bacteria</taxon>
        <taxon>Bacillati</taxon>
        <taxon>Actinomycetota</taxon>
        <taxon>Actinomycetes</taxon>
        <taxon>Kitasatosporales</taxon>
        <taxon>Streptomycetaceae</taxon>
        <taxon>Actinacidiphila</taxon>
    </lineage>
</organism>
<evidence type="ECO:0000256" key="3">
    <source>
        <dbReference type="ARBA" id="ARBA00022490"/>
    </source>
</evidence>
<keyword evidence="6 7" id="KW-0720">Serine protease</keyword>
<dbReference type="SUPFAM" id="SSF52096">
    <property type="entry name" value="ClpP/crotonase"/>
    <property type="match status" value="1"/>
</dbReference>
<dbReference type="Gene3D" id="3.90.226.10">
    <property type="entry name" value="2-enoyl-CoA Hydratase, Chain A, domain 1"/>
    <property type="match status" value="1"/>
</dbReference>
<evidence type="ECO:0000259" key="11">
    <source>
        <dbReference type="SMART" id="SM00245"/>
    </source>
</evidence>
<evidence type="ECO:0000256" key="6">
    <source>
        <dbReference type="ARBA" id="ARBA00022825"/>
    </source>
</evidence>
<feature type="region of interest" description="Disordered" evidence="10">
    <location>
        <begin position="1113"/>
        <end position="1170"/>
    </location>
</feature>
<dbReference type="CDD" id="cd07562">
    <property type="entry name" value="Peptidase_S41_TRI"/>
    <property type="match status" value="1"/>
</dbReference>
<evidence type="ECO:0000256" key="2">
    <source>
        <dbReference type="ARBA" id="ARBA00008524"/>
    </source>
</evidence>
<dbReference type="GO" id="GO:0008236">
    <property type="term" value="F:serine-type peptidase activity"/>
    <property type="evidence" value="ECO:0007669"/>
    <property type="project" value="UniProtKB-UniRule"/>
</dbReference>
<keyword evidence="5 7" id="KW-0378">Hydrolase</keyword>
<keyword evidence="4 7" id="KW-0645">Protease</keyword>
<keyword evidence="13" id="KW-1185">Reference proteome</keyword>